<feature type="compositionally biased region" description="Basic and acidic residues" evidence="7">
    <location>
        <begin position="2719"/>
        <end position="2730"/>
    </location>
</feature>
<gene>
    <name evidence="10" type="primary">Nlrc3_0</name>
    <name evidence="10" type="ORF">N1851_010881</name>
</gene>
<dbReference type="InterPro" id="IPR003877">
    <property type="entry name" value="SPRY_dom"/>
</dbReference>
<accession>A0AA47MYC4</accession>
<dbReference type="Pfam" id="PF17776">
    <property type="entry name" value="NLRC4_HD2"/>
    <property type="match status" value="2"/>
</dbReference>
<keyword evidence="4" id="KW-0677">Repeat</keyword>
<organism evidence="10 11">
    <name type="scientific">Merluccius polli</name>
    <name type="common">Benguela hake</name>
    <name type="synonym">Merluccius cadenati</name>
    <dbReference type="NCBI Taxonomy" id="89951"/>
    <lineage>
        <taxon>Eukaryota</taxon>
        <taxon>Metazoa</taxon>
        <taxon>Chordata</taxon>
        <taxon>Craniata</taxon>
        <taxon>Vertebrata</taxon>
        <taxon>Euteleostomi</taxon>
        <taxon>Actinopterygii</taxon>
        <taxon>Neopterygii</taxon>
        <taxon>Teleostei</taxon>
        <taxon>Neoteleostei</taxon>
        <taxon>Acanthomorphata</taxon>
        <taxon>Zeiogadaria</taxon>
        <taxon>Gadariae</taxon>
        <taxon>Gadiformes</taxon>
        <taxon>Gadoidei</taxon>
        <taxon>Merlucciidae</taxon>
        <taxon>Merluccius</taxon>
    </lineage>
</organism>
<dbReference type="SMART" id="SM00589">
    <property type="entry name" value="PRY"/>
    <property type="match status" value="2"/>
</dbReference>
<comment type="caution">
    <text evidence="10">The sequence shown here is derived from an EMBL/GenBank/DDBJ whole genome shotgun (WGS) entry which is preliminary data.</text>
</comment>
<dbReference type="InterPro" id="IPR006574">
    <property type="entry name" value="PRY"/>
</dbReference>
<dbReference type="GO" id="GO:0005737">
    <property type="term" value="C:cytoplasm"/>
    <property type="evidence" value="ECO:0007669"/>
    <property type="project" value="UniProtKB-SubCell"/>
</dbReference>
<dbReference type="InterPro" id="IPR007111">
    <property type="entry name" value="NACHT_NTPase"/>
</dbReference>
<evidence type="ECO:0000259" key="8">
    <source>
        <dbReference type="PROSITE" id="PS50188"/>
    </source>
</evidence>
<dbReference type="GO" id="GO:0005524">
    <property type="term" value="F:ATP binding"/>
    <property type="evidence" value="ECO:0007669"/>
    <property type="project" value="UniProtKB-KW"/>
</dbReference>
<dbReference type="Pfam" id="PF13765">
    <property type="entry name" value="PRY"/>
    <property type="match status" value="2"/>
</dbReference>
<feature type="compositionally biased region" description="Polar residues" evidence="7">
    <location>
        <begin position="1556"/>
        <end position="1568"/>
    </location>
</feature>
<feature type="compositionally biased region" description="Basic and acidic residues" evidence="7">
    <location>
        <begin position="2629"/>
        <end position="2639"/>
    </location>
</feature>
<dbReference type="InterPro" id="IPR041267">
    <property type="entry name" value="NLRP_HD2"/>
</dbReference>
<evidence type="ECO:0000259" key="9">
    <source>
        <dbReference type="PROSITE" id="PS50837"/>
    </source>
</evidence>
<evidence type="ECO:0000256" key="4">
    <source>
        <dbReference type="ARBA" id="ARBA00022737"/>
    </source>
</evidence>
<evidence type="ECO:0000313" key="11">
    <source>
        <dbReference type="Proteomes" id="UP001174136"/>
    </source>
</evidence>
<feature type="region of interest" description="Disordered" evidence="7">
    <location>
        <begin position="2619"/>
        <end position="2639"/>
    </location>
</feature>
<dbReference type="InterPro" id="IPR041075">
    <property type="entry name" value="NOD1/2_WH"/>
</dbReference>
<dbReference type="CDD" id="cd16040">
    <property type="entry name" value="SPRY_PRY_SNTX"/>
    <property type="match status" value="2"/>
</dbReference>
<feature type="domain" description="NACHT" evidence="9">
    <location>
        <begin position="1739"/>
        <end position="1875"/>
    </location>
</feature>
<keyword evidence="2" id="KW-0963">Cytoplasm</keyword>
<dbReference type="SMART" id="SM00368">
    <property type="entry name" value="LRR_RI"/>
    <property type="match status" value="11"/>
</dbReference>
<dbReference type="PANTHER" id="PTHR24106">
    <property type="entry name" value="NACHT, LRR AND CARD DOMAINS-CONTAINING"/>
    <property type="match status" value="1"/>
</dbReference>
<dbReference type="InterPro" id="IPR032675">
    <property type="entry name" value="LRR_dom_sf"/>
</dbReference>
<evidence type="ECO:0000313" key="10">
    <source>
        <dbReference type="EMBL" id="KAK0148799.1"/>
    </source>
</evidence>
<keyword evidence="11" id="KW-1185">Reference proteome</keyword>
<feature type="compositionally biased region" description="Polar residues" evidence="7">
    <location>
        <begin position="220"/>
        <end position="231"/>
    </location>
</feature>
<evidence type="ECO:0000256" key="2">
    <source>
        <dbReference type="ARBA" id="ARBA00022490"/>
    </source>
</evidence>
<feature type="region of interest" description="Disordered" evidence="7">
    <location>
        <begin position="1537"/>
        <end position="1568"/>
    </location>
</feature>
<dbReference type="PRINTS" id="PR01407">
    <property type="entry name" value="BUTYPHLNCDUF"/>
</dbReference>
<dbReference type="PROSITE" id="PS50837">
    <property type="entry name" value="NACHT"/>
    <property type="match status" value="2"/>
</dbReference>
<dbReference type="FunFam" id="3.80.10.10:FF:000100">
    <property type="entry name" value="Si:dkey-11n14.1"/>
    <property type="match status" value="1"/>
</dbReference>
<feature type="region of interest" description="Disordered" evidence="7">
    <location>
        <begin position="202"/>
        <end position="231"/>
    </location>
</feature>
<dbReference type="SMART" id="SM00449">
    <property type="entry name" value="SPRY"/>
    <property type="match status" value="2"/>
</dbReference>
<name>A0AA47MYC4_MERPO</name>
<dbReference type="Proteomes" id="UP001174136">
    <property type="component" value="Unassembled WGS sequence"/>
</dbReference>
<dbReference type="Pfam" id="PF13516">
    <property type="entry name" value="LRR_6"/>
    <property type="match status" value="5"/>
</dbReference>
<keyword evidence="3" id="KW-0433">Leucine-rich repeat</keyword>
<dbReference type="FunFam" id="3.40.50.300:FF:001524">
    <property type="entry name" value="Si:dkey-126g1.7"/>
    <property type="match status" value="2"/>
</dbReference>
<feature type="domain" description="B30.2/SPRY" evidence="8">
    <location>
        <begin position="2370"/>
        <end position="2574"/>
    </location>
</feature>
<dbReference type="InterPro" id="IPR027417">
    <property type="entry name" value="P-loop_NTPase"/>
</dbReference>
<dbReference type="PROSITE" id="PS50188">
    <property type="entry name" value="B302_SPRY"/>
    <property type="match status" value="2"/>
</dbReference>
<feature type="region of interest" description="Disordered" evidence="7">
    <location>
        <begin position="2711"/>
        <end position="2743"/>
    </location>
</feature>
<dbReference type="EMBL" id="JAOPHQ010001997">
    <property type="protein sequence ID" value="KAK0148799.1"/>
    <property type="molecule type" value="Genomic_DNA"/>
</dbReference>
<proteinExistence type="predicted"/>
<dbReference type="Gene3D" id="3.40.50.300">
    <property type="entry name" value="P-loop containing nucleotide triphosphate hydrolases"/>
    <property type="match status" value="2"/>
</dbReference>
<reference evidence="10" key="1">
    <citation type="journal article" date="2023" name="Front. Mar. Sci.">
        <title>A new Merluccius polli reference genome to investigate the effects of global change in West African waters.</title>
        <authorList>
            <person name="Mateo J.L."/>
            <person name="Blanco-Fernandez C."/>
            <person name="Garcia-Vazquez E."/>
            <person name="Machado-Schiaffino G."/>
        </authorList>
    </citation>
    <scope>NUCLEOTIDE SEQUENCE</scope>
    <source>
        <strain evidence="10">C29</strain>
        <tissue evidence="10">Fin</tissue>
    </source>
</reference>
<keyword evidence="6" id="KW-0067">ATP-binding</keyword>
<dbReference type="InterPro" id="IPR001870">
    <property type="entry name" value="B30.2/SPRY"/>
</dbReference>
<sequence>MVNLILITFEALGDVVSSLLWMRRERRGVLPLKPLCLGNMAATAELRGKKRISDCLWLLSISELSKQQERADSPVPSCVSMKSDHSMDLPIYFKDGNPSIEKRRVQQERADSPVPSCVSMKSDHSMDLPIYFKDGNPSIEKRRVQQERADSPVPSCVSMKSDHPMGLPVYFKDGNPSIEKRREHFLVPSCVSMKSEWSMHYPPVVKDGRPSREERRNQQRSKVTNAQSVQQHQTELIKASLCRPAGRESRTDASDVLSEFRVKFSLMFVLFQRAEEDAHAFLDKELKKLWRGLFSDYPQCSESQREEEDGKKEEQRRRAIKGVADITKLCLMEMNQEELADTLWTETVAVKCQHKLRSHLKEKFRCVFEGIAKAGLPTDLNHFYTELYITERNSGDVNKEHEVRMIETASRKPAMKETPIKCEDIFKPLPGQDQPLRTIMTTGVAGIGKTVLTHKFTLDWAEGKANHNIHFTFPFTFRELNLLKGKEFSLVELLHHFFIETKEAGICRYDRFQVVFILDGLDECRLPLDFQNNQICTDVTESTSVDVLLTNLIRGNLLPSARIWITTRPAAANQIPAECVGMVTEVRGFTDPQKEEYFRKRFSDKTLARKIISHIETSRSLHIMCHIPVFCWITATVLEDFFKTSQRGEEIPKTVTQMYSHFLKVQSIQADRKYHGRAQTDPQWSSESRKIIVSLGKLAFNQLEKGNLIFYEADLAECGIDIRAASVYSGVFTQIFKEECGLYQDQVFCFVHLSIQEFLAALYVFLSFIDTGVNLLSQEQPRSMRSNLVRKKPKVSVLYQGAVDKALQSENGHLDLFLRFFLGLSLETNQILLRGLLGQTGCSSLTNQKTVSYIKKKLSGDLSPERSINLFHCLNELNDRSLVEEIQQYLTSGRLSRVSLSPAQWSALVFILLSSEEELDVFDLKKYSASEEGLLRLLPVVKASKTSLLNGCNLSERCCEALASALSSKSSSLRELDLSTNDLQDSGVKLLSAGLGSPHCRLETLRLNVCNLSERCCEALASVLSSKSSSLRELDLSTNDLQDSGVELLSAGLGSPHCTLETLRLNCCNLSERCCEALASAVSSKSSSLRELDLSTNDLQDSGVKLLSAGLGSPHCTLETLRLSGCLVTQEGCASLASALSSNPSDLRELDLSYNHPAGDSGVTLLSAGLEDPRWRLDTLSVEHGGVWRLKPDACELTLDPNTAWRRLSLSEDHRKVKRIEEDQRYPDHPERFDYWPQVLCREGLTGRCYWEVERRGPVAIGVTYRGITRRGEGYDSWLGGNNKSWCLHCDDDGYSAWYNAGRTVIPLPPSGSTRVGVYLDRPAGSLSFYRVSPGVGGSSDTLTHIHTFWTTFTQEDLLPGFGFCSGPGSSVRERRGVLPLKPLCLGNMAATAELREQQERADSPGPSCVSMKSDHSMGLPVDFKNGNPSIEKRRVQQERADFPVPSCVSMKSDHSMGLPVDFKNGNPSIEKRRVQQERADSPVPSCVSMKSDCPMGLHVCFKDGKPSIEKRRVQQEKGDSLLPSCVSMKSEWSMHYPPVVKDGRPSREERRNQQRSKVTSAQSVQQHQTELIKRAEENAHTFLDKELKKLWRGLFPDYPQCSESQREEEDGKKGEQRRRAIKGVVDITKLCLMEMNQEELADTLWAESVVVECQHKLRSHLKEKFRCVFEGIAKAGQPTDLNEFYTELYITERDSGDVNKEHEVRMIETASRKPAMEETPIKCEDIFKPLPGQDQPLRTIMTTGVAGIGKTVLTHKFTLDWAEGKANHNIHFTFPFTFRELNLLKGKEFSLVELLHHFFIETKEAGICRYDRFQVVFILDGLDECRLPLDFQNNQICTDVTESTSVDVLLTNLIRGNLLPSARIWITTRPAAALQIPAECVGMVTEVRGFTDPQKEEYFRKRFSDKTLARKIISHVRDITKPPHHVSHPILEDFYKTCQRGEEIPKTVTQMYSHFLKVQSIQGDRKYHGRAQTDPHWSSESREIIVSLGKLAFNQLEKGNLIFYEADLAECAIDIRAASVYSGVFTQIFKEECGLYQDQVFCFVHLSIQEFLAALYVFLSFIDTGVNLLSQKPRSKKPKVSLLYQSAVDKALQSENGHLDLFLRFLLGLSLETNQILLRGLLGRTGCSSRTNQGTVSYIKKKLSGDLSPERSINLFHCLNELNDRSLVEEIQQYLTSGRLSRVSLSPAQWSALVFILLSSKEELDVFDLKKYSASEEGLLMLLPVVKASKTSLLNVCHLSERCCEALASVLSSKSSSLRELDLSTNDLQDSGVKLLSAGLGSPHCRLETLRLSGCLVTQEGCASLASALSSNPSHLRELDLSYNHPAGDSGVTLLSAGLEDPRWRLDTLRYGEDSSPLSDNTTCCSHCVPPPSVEHGGVWRLKPDVCELTLDPNTAHRHLSLSEDHRKVMLVREDQWFPDHPERFDSWCQVLCREDLTGRCYWEVERRGYVAIGVTYRGITRNGRGDDSWLGGNNKSWSLYCDDGSYSARYNGSSTVIPLPPSGSTRVGVYLDRPAGSLSFYRVSPGVGGSSDTRTHIHTYQTTFTQEDLLPGFGLWSGPRSSVSLCGLRERRGVLPLKPLCLGNMAATAELRGKKRISDCLWLLSISELSKQQERADSPVPSCVSMKSDHSMDLPVDFKDGNPSIEKRSVQQERADSPVPSCVSMKSDCPMGLRVCFKDGKPSIEKRSVQQERADSLVPSCVSMKSDWSMHYPPVVKDGRPSREERRNQQRSKVTSAQSVQQHLTELIKRDVSLGQMLLMSSVSSESSSH</sequence>
<evidence type="ECO:0000256" key="5">
    <source>
        <dbReference type="ARBA" id="ARBA00022741"/>
    </source>
</evidence>
<dbReference type="InterPro" id="IPR001611">
    <property type="entry name" value="Leu-rich_rpt"/>
</dbReference>
<dbReference type="InterPro" id="IPR029495">
    <property type="entry name" value="NACHT-assoc"/>
</dbReference>
<dbReference type="Gene3D" id="3.80.10.10">
    <property type="entry name" value="Ribonuclease Inhibitor"/>
    <property type="match status" value="3"/>
</dbReference>
<dbReference type="FunFam" id="3.80.10.10:FF:001632">
    <property type="entry name" value="Uncharacterized protein"/>
    <property type="match status" value="1"/>
</dbReference>
<evidence type="ECO:0000256" key="1">
    <source>
        <dbReference type="ARBA" id="ARBA00004496"/>
    </source>
</evidence>
<feature type="compositionally biased region" description="Basic and acidic residues" evidence="7">
    <location>
        <begin position="1542"/>
        <end position="1553"/>
    </location>
</feature>
<comment type="subcellular location">
    <subcellularLocation>
        <location evidence="1">Cytoplasm</location>
    </subcellularLocation>
</comment>
<keyword evidence="5" id="KW-0547">Nucleotide-binding</keyword>
<evidence type="ECO:0000256" key="3">
    <source>
        <dbReference type="ARBA" id="ARBA00022614"/>
    </source>
</evidence>
<dbReference type="SUPFAM" id="SSF52047">
    <property type="entry name" value="RNI-like"/>
    <property type="match status" value="2"/>
</dbReference>
<dbReference type="Pfam" id="PF14484">
    <property type="entry name" value="FISNA"/>
    <property type="match status" value="2"/>
</dbReference>
<dbReference type="Pfam" id="PF05729">
    <property type="entry name" value="NACHT"/>
    <property type="match status" value="2"/>
</dbReference>
<feature type="domain" description="NACHT" evidence="9">
    <location>
        <begin position="437"/>
        <end position="571"/>
    </location>
</feature>
<feature type="compositionally biased region" description="Basic and acidic residues" evidence="7">
    <location>
        <begin position="206"/>
        <end position="217"/>
    </location>
</feature>
<dbReference type="InterPro" id="IPR043136">
    <property type="entry name" value="B30.2/SPRY_sf"/>
</dbReference>
<dbReference type="InterPro" id="IPR003879">
    <property type="entry name" value="Butyrophylin_SPRY"/>
</dbReference>
<feature type="compositionally biased region" description="Polar residues" evidence="7">
    <location>
        <begin position="2733"/>
        <end position="2743"/>
    </location>
</feature>
<dbReference type="Gene3D" id="2.60.120.920">
    <property type="match status" value="2"/>
</dbReference>
<protein>
    <submittedName>
        <fullName evidence="10">NLR family CARD domain-containing protein 3</fullName>
    </submittedName>
</protein>
<dbReference type="InterPro" id="IPR013320">
    <property type="entry name" value="ConA-like_dom_sf"/>
</dbReference>
<dbReference type="Pfam" id="PF17779">
    <property type="entry name" value="WHD_NOD2"/>
    <property type="match status" value="2"/>
</dbReference>
<evidence type="ECO:0000256" key="6">
    <source>
        <dbReference type="ARBA" id="ARBA00022840"/>
    </source>
</evidence>
<dbReference type="SMART" id="SM01288">
    <property type="entry name" value="FISNA"/>
    <property type="match status" value="2"/>
</dbReference>
<dbReference type="Pfam" id="PF00622">
    <property type="entry name" value="SPRY"/>
    <property type="match status" value="2"/>
</dbReference>
<feature type="region of interest" description="Disordered" evidence="7">
    <location>
        <begin position="1399"/>
        <end position="1427"/>
    </location>
</feature>
<feature type="domain" description="B30.2/SPRY" evidence="8">
    <location>
        <begin position="1177"/>
        <end position="1381"/>
    </location>
</feature>
<dbReference type="SUPFAM" id="SSF49899">
    <property type="entry name" value="Concanavalin A-like lectins/glucanases"/>
    <property type="match status" value="2"/>
</dbReference>
<dbReference type="InterPro" id="IPR051261">
    <property type="entry name" value="NLR"/>
</dbReference>
<evidence type="ECO:0000256" key="7">
    <source>
        <dbReference type="SAM" id="MobiDB-lite"/>
    </source>
</evidence>